<dbReference type="AlphaFoldDB" id="A0A426QMJ8"/>
<evidence type="ECO:0000259" key="5">
    <source>
        <dbReference type="Pfam" id="PF01951"/>
    </source>
</evidence>
<dbReference type="GO" id="GO:0008033">
    <property type="term" value="P:tRNA processing"/>
    <property type="evidence" value="ECO:0007669"/>
    <property type="project" value="UniProtKB-KW"/>
</dbReference>
<keyword evidence="4" id="KW-0106">Calcium</keyword>
<dbReference type="InterPro" id="IPR036820">
    <property type="entry name" value="Archease_dom_sf"/>
</dbReference>
<comment type="similarity">
    <text evidence="1">Belongs to the archease family.</text>
</comment>
<dbReference type="GO" id="GO:0046872">
    <property type="term" value="F:metal ion binding"/>
    <property type="evidence" value="ECO:0007669"/>
    <property type="project" value="UniProtKB-KW"/>
</dbReference>
<keyword evidence="3" id="KW-0479">Metal-binding</keyword>
<gene>
    <name evidence="6" type="ORF">D6C00_13810</name>
</gene>
<dbReference type="RefSeq" id="WP_125182238.1">
    <property type="nucleotide sequence ID" value="NZ_QZMU01000001.1"/>
</dbReference>
<comment type="caution">
    <text evidence="6">The sequence shown here is derived from an EMBL/GenBank/DDBJ whole genome shotgun (WGS) entry which is preliminary data.</text>
</comment>
<reference evidence="6 7" key="1">
    <citation type="journal article" date="2010" name="Int. J. Syst. Evol. Microbiol.">
        <title>Thiohalobacter thiocyanaticus gen. nov., sp. nov., a moderately halophilic, sulfur-oxidizing gammaproteobacterium from hypersaline lakes, that utilizes thiocyanate.</title>
        <authorList>
            <person name="Sorokin D.Y."/>
            <person name="Kovaleva O.L."/>
            <person name="Tourova T.P."/>
            <person name="Muyzer G."/>
        </authorList>
    </citation>
    <scope>NUCLEOTIDE SEQUENCE [LARGE SCALE GENOMIC DNA]</scope>
    <source>
        <strain evidence="6 7">Hrh1</strain>
    </source>
</reference>
<evidence type="ECO:0000313" key="7">
    <source>
        <dbReference type="Proteomes" id="UP000287798"/>
    </source>
</evidence>
<dbReference type="OrthoDB" id="9788587at2"/>
<evidence type="ECO:0000256" key="3">
    <source>
        <dbReference type="ARBA" id="ARBA00022723"/>
    </source>
</evidence>
<evidence type="ECO:0000256" key="4">
    <source>
        <dbReference type="ARBA" id="ARBA00022837"/>
    </source>
</evidence>
<proteinExistence type="inferred from homology"/>
<dbReference type="InterPro" id="IPR023572">
    <property type="entry name" value="Archease_dom"/>
</dbReference>
<sequence>MTETALPGAGWEHFQHGADIGIRGFGTTPAEAFARAATALTAVITRPEAVRPLRWIDIDCRAPDLDFLFLDWINALVYAMATEGLLFARFEVAIEGPMLRARLGGEPVDRARHQPAVEVKGATLTALEVRQQDDGHWLAQCVVDV</sequence>
<dbReference type="PANTHER" id="PTHR12682">
    <property type="entry name" value="ARCHEASE"/>
    <property type="match status" value="1"/>
</dbReference>
<feature type="domain" description="Archease" evidence="5">
    <location>
        <begin position="11"/>
        <end position="145"/>
    </location>
</feature>
<keyword evidence="2" id="KW-0819">tRNA processing</keyword>
<dbReference type="Pfam" id="PF01951">
    <property type="entry name" value="Archease"/>
    <property type="match status" value="1"/>
</dbReference>
<dbReference type="EMBL" id="QZMU01000001">
    <property type="protein sequence ID" value="RRQ22896.1"/>
    <property type="molecule type" value="Genomic_DNA"/>
</dbReference>
<dbReference type="SUPFAM" id="SSF69819">
    <property type="entry name" value="MTH1598-like"/>
    <property type="match status" value="1"/>
</dbReference>
<keyword evidence="7" id="KW-1185">Reference proteome</keyword>
<dbReference type="PANTHER" id="PTHR12682:SF11">
    <property type="entry name" value="PROTEIN ARCHEASE"/>
    <property type="match status" value="1"/>
</dbReference>
<accession>A0A426QMJ8</accession>
<evidence type="ECO:0000313" key="6">
    <source>
        <dbReference type="EMBL" id="RRQ22896.1"/>
    </source>
</evidence>
<dbReference type="InterPro" id="IPR002804">
    <property type="entry name" value="Archease"/>
</dbReference>
<evidence type="ECO:0000256" key="1">
    <source>
        <dbReference type="ARBA" id="ARBA00007963"/>
    </source>
</evidence>
<name>A0A426QMJ8_9GAMM</name>
<organism evidence="6 7">
    <name type="scientific">Thiohalobacter thiocyanaticus</name>
    <dbReference type="NCBI Taxonomy" id="585455"/>
    <lineage>
        <taxon>Bacteria</taxon>
        <taxon>Pseudomonadati</taxon>
        <taxon>Pseudomonadota</taxon>
        <taxon>Gammaproteobacteria</taxon>
        <taxon>Thiohalobacterales</taxon>
        <taxon>Thiohalobacteraceae</taxon>
        <taxon>Thiohalobacter</taxon>
    </lineage>
</organism>
<dbReference type="Proteomes" id="UP000287798">
    <property type="component" value="Unassembled WGS sequence"/>
</dbReference>
<protein>
    <submittedName>
        <fullName evidence="6">Archease</fullName>
    </submittedName>
</protein>
<dbReference type="Gene3D" id="3.55.10.10">
    <property type="entry name" value="Archease domain"/>
    <property type="match status" value="1"/>
</dbReference>
<evidence type="ECO:0000256" key="2">
    <source>
        <dbReference type="ARBA" id="ARBA00022694"/>
    </source>
</evidence>